<dbReference type="AlphaFoldDB" id="A0ABD1DLB5"/>
<evidence type="ECO:0000313" key="2">
    <source>
        <dbReference type="Proteomes" id="UP001562425"/>
    </source>
</evidence>
<dbReference type="Proteomes" id="UP001562425">
    <property type="component" value="Unassembled WGS sequence"/>
</dbReference>
<comment type="caution">
    <text evidence="1">The sequence shown here is derived from an EMBL/GenBank/DDBJ whole genome shotgun (WGS) entry which is preliminary data.</text>
</comment>
<gene>
    <name evidence="1" type="ORF">pipiens_007383</name>
</gene>
<sequence>AGFRRLRRVFVADCTTGIIRQINTTLHSDQGASTK</sequence>
<accession>A0ABD1DLB5</accession>
<name>A0ABD1DLB5_CULPP</name>
<protein>
    <submittedName>
        <fullName evidence="1">Uncharacterized protein</fullName>
    </submittedName>
</protein>
<organism evidence="1 2">
    <name type="scientific">Culex pipiens pipiens</name>
    <name type="common">Northern house mosquito</name>
    <dbReference type="NCBI Taxonomy" id="38569"/>
    <lineage>
        <taxon>Eukaryota</taxon>
        <taxon>Metazoa</taxon>
        <taxon>Ecdysozoa</taxon>
        <taxon>Arthropoda</taxon>
        <taxon>Hexapoda</taxon>
        <taxon>Insecta</taxon>
        <taxon>Pterygota</taxon>
        <taxon>Neoptera</taxon>
        <taxon>Endopterygota</taxon>
        <taxon>Diptera</taxon>
        <taxon>Nematocera</taxon>
        <taxon>Culicoidea</taxon>
        <taxon>Culicidae</taxon>
        <taxon>Culicinae</taxon>
        <taxon>Culicini</taxon>
        <taxon>Culex</taxon>
        <taxon>Culex</taxon>
    </lineage>
</organism>
<reference evidence="1 2" key="1">
    <citation type="submission" date="2024-05" db="EMBL/GenBank/DDBJ databases">
        <title>Culex pipiens pipiens assembly and annotation.</title>
        <authorList>
            <person name="Alout H."/>
            <person name="Durand T."/>
        </authorList>
    </citation>
    <scope>NUCLEOTIDE SEQUENCE [LARGE SCALE GENOMIC DNA]</scope>
    <source>
        <strain evidence="1">HA-2024</strain>
        <tissue evidence="1">Whole body</tissue>
    </source>
</reference>
<dbReference type="EMBL" id="JBEHCU010005230">
    <property type="protein sequence ID" value="KAL1400496.1"/>
    <property type="molecule type" value="Genomic_DNA"/>
</dbReference>
<feature type="non-terminal residue" evidence="1">
    <location>
        <position position="1"/>
    </location>
</feature>
<evidence type="ECO:0000313" key="1">
    <source>
        <dbReference type="EMBL" id="KAL1400496.1"/>
    </source>
</evidence>
<proteinExistence type="predicted"/>
<keyword evidence="2" id="KW-1185">Reference proteome</keyword>